<evidence type="ECO:0000313" key="2">
    <source>
        <dbReference type="EMBL" id="KAJ8931943.1"/>
    </source>
</evidence>
<keyword evidence="3" id="KW-1185">Reference proteome</keyword>
<proteinExistence type="predicted"/>
<protein>
    <recommendedName>
        <fullName evidence="1">Double jelly roll-like domain-containing protein</fullName>
    </recommendedName>
</protein>
<dbReference type="PANTHER" id="PTHR36159:SF1">
    <property type="entry name" value="RETROVIRUS-RELATED POL POLYPROTEIN FROM TRANSPOSON 412-LIKE PROTEIN"/>
    <property type="match status" value="1"/>
</dbReference>
<dbReference type="Pfam" id="PF21738">
    <property type="entry name" value="DJR-like_dom"/>
    <property type="match status" value="1"/>
</dbReference>
<sequence>MKKAQLLLVRSNTDINAIINPTADESIKVKLHSIQWRVPHLSVADLERLKLIKCMENYTELSVPFRSRELHEYPLLTDSQTHTWNIIKTSSQLEKPRFIIFGYQSARKNMAAKRMSEFDHCGLTLNFS</sequence>
<dbReference type="PANTHER" id="PTHR36159">
    <property type="entry name" value="PROTEIN CBG23766"/>
    <property type="match status" value="1"/>
</dbReference>
<name>A0AAV8WYZ1_9CUCU</name>
<dbReference type="InterPro" id="IPR049512">
    <property type="entry name" value="DJR-like_dom"/>
</dbReference>
<reference evidence="2" key="1">
    <citation type="journal article" date="2023" name="Insect Mol. Biol.">
        <title>Genome sequencing provides insights into the evolution of gene families encoding plant cell wall-degrading enzymes in longhorned beetles.</title>
        <authorList>
            <person name="Shin N.R."/>
            <person name="Okamura Y."/>
            <person name="Kirsch R."/>
            <person name="Pauchet Y."/>
        </authorList>
    </citation>
    <scope>NUCLEOTIDE SEQUENCE</scope>
    <source>
        <strain evidence="2">RBIC_L_NR</strain>
    </source>
</reference>
<feature type="domain" description="Double jelly roll-like" evidence="1">
    <location>
        <begin position="3"/>
        <end position="124"/>
    </location>
</feature>
<dbReference type="EMBL" id="JANEYF010004187">
    <property type="protein sequence ID" value="KAJ8931943.1"/>
    <property type="molecule type" value="Genomic_DNA"/>
</dbReference>
<organism evidence="2 3">
    <name type="scientific">Rhamnusium bicolor</name>
    <dbReference type="NCBI Taxonomy" id="1586634"/>
    <lineage>
        <taxon>Eukaryota</taxon>
        <taxon>Metazoa</taxon>
        <taxon>Ecdysozoa</taxon>
        <taxon>Arthropoda</taxon>
        <taxon>Hexapoda</taxon>
        <taxon>Insecta</taxon>
        <taxon>Pterygota</taxon>
        <taxon>Neoptera</taxon>
        <taxon>Endopterygota</taxon>
        <taxon>Coleoptera</taxon>
        <taxon>Polyphaga</taxon>
        <taxon>Cucujiformia</taxon>
        <taxon>Chrysomeloidea</taxon>
        <taxon>Cerambycidae</taxon>
        <taxon>Lepturinae</taxon>
        <taxon>Rhagiini</taxon>
        <taxon>Rhamnusium</taxon>
    </lineage>
</organism>
<comment type="caution">
    <text evidence="2">The sequence shown here is derived from an EMBL/GenBank/DDBJ whole genome shotgun (WGS) entry which is preliminary data.</text>
</comment>
<dbReference type="AlphaFoldDB" id="A0AAV8WYZ1"/>
<evidence type="ECO:0000259" key="1">
    <source>
        <dbReference type="Pfam" id="PF21738"/>
    </source>
</evidence>
<dbReference type="Proteomes" id="UP001162156">
    <property type="component" value="Unassembled WGS sequence"/>
</dbReference>
<gene>
    <name evidence="2" type="ORF">NQ314_015095</name>
</gene>
<evidence type="ECO:0000313" key="3">
    <source>
        <dbReference type="Proteomes" id="UP001162156"/>
    </source>
</evidence>
<accession>A0AAV8WYZ1</accession>